<evidence type="ECO:0000259" key="1">
    <source>
        <dbReference type="Pfam" id="PF01348"/>
    </source>
</evidence>
<proteinExistence type="predicted"/>
<dbReference type="AlphaFoldDB" id="A0AAP0NEG9"/>
<dbReference type="GO" id="GO:0005737">
    <property type="term" value="C:cytoplasm"/>
    <property type="evidence" value="ECO:0007669"/>
    <property type="project" value="UniProtKB-ARBA"/>
</dbReference>
<reference evidence="3 4" key="1">
    <citation type="journal article" date="2024" name="Plant J.">
        <title>Genome sequences and population genomics reveal climatic adaptation and genomic divergence between two closely related sweetgum species.</title>
        <authorList>
            <person name="Xu W.Q."/>
            <person name="Ren C.Q."/>
            <person name="Zhang X.Y."/>
            <person name="Comes H.P."/>
            <person name="Liu X.H."/>
            <person name="Li Y.G."/>
            <person name="Kettle C.J."/>
            <person name="Jalonen R."/>
            <person name="Gaisberger H."/>
            <person name="Ma Y.Z."/>
            <person name="Qiu Y.X."/>
        </authorList>
    </citation>
    <scope>NUCLEOTIDE SEQUENCE [LARGE SCALE GENOMIC DNA]</scope>
    <source>
        <strain evidence="3">Hangzhou</strain>
    </source>
</reference>
<organism evidence="3 4">
    <name type="scientific">Liquidambar formosana</name>
    <name type="common">Formosan gum</name>
    <dbReference type="NCBI Taxonomy" id="63359"/>
    <lineage>
        <taxon>Eukaryota</taxon>
        <taxon>Viridiplantae</taxon>
        <taxon>Streptophyta</taxon>
        <taxon>Embryophyta</taxon>
        <taxon>Tracheophyta</taxon>
        <taxon>Spermatophyta</taxon>
        <taxon>Magnoliopsida</taxon>
        <taxon>eudicotyledons</taxon>
        <taxon>Gunneridae</taxon>
        <taxon>Pentapetalae</taxon>
        <taxon>Saxifragales</taxon>
        <taxon>Altingiaceae</taxon>
        <taxon>Liquidambar</taxon>
    </lineage>
</organism>
<evidence type="ECO:0000313" key="3">
    <source>
        <dbReference type="EMBL" id="KAK9269784.1"/>
    </source>
</evidence>
<dbReference type="PANTHER" id="PTHR34047">
    <property type="entry name" value="NUCLEAR INTRON MATURASE 1, MITOCHONDRIAL-RELATED"/>
    <property type="match status" value="1"/>
</dbReference>
<protein>
    <submittedName>
        <fullName evidence="3">Uncharacterized protein</fullName>
    </submittedName>
</protein>
<name>A0AAP0NEG9_LIQFO</name>
<dbReference type="EMBL" id="JBBPBK010000015">
    <property type="protein sequence ID" value="KAK9269784.1"/>
    <property type="molecule type" value="Genomic_DNA"/>
</dbReference>
<accession>A0AAP0NEG9</accession>
<dbReference type="GO" id="GO:0006397">
    <property type="term" value="P:mRNA processing"/>
    <property type="evidence" value="ECO:0007669"/>
    <property type="project" value="InterPro"/>
</dbReference>
<evidence type="ECO:0000259" key="2">
    <source>
        <dbReference type="Pfam" id="PF03000"/>
    </source>
</evidence>
<feature type="domain" description="NPH3" evidence="2">
    <location>
        <begin position="133"/>
        <end position="168"/>
    </location>
</feature>
<evidence type="ECO:0000313" key="4">
    <source>
        <dbReference type="Proteomes" id="UP001415857"/>
    </source>
</evidence>
<comment type="caution">
    <text evidence="3">The sequence shown here is derived from an EMBL/GenBank/DDBJ whole genome shotgun (WGS) entry which is preliminary data.</text>
</comment>
<sequence>MNKFLSMMVEWYRYSDNRKKVANFCSYIFRGSLAKLYATKYKLRSRTKDYISMLVWNYKRNAIIAEQLSITESSSNNLQRGKDFLLDSAHENYNHKTKDEEDNEEGFHAAQIGSEDKFHYFYSNFVTLLKIEKKFIAMLEILPDYARVIDDRLYRAVDIYLKNRVGLDSDLLVRLADVVQIEMASVFEHHLK</sequence>
<feature type="domain" description="Domain X" evidence="1">
    <location>
        <begin position="8"/>
        <end position="49"/>
    </location>
</feature>
<keyword evidence="4" id="KW-1185">Reference proteome</keyword>
<dbReference type="Proteomes" id="UP001415857">
    <property type="component" value="Unassembled WGS sequence"/>
</dbReference>
<dbReference type="InterPro" id="IPR027356">
    <property type="entry name" value="NPH3_dom"/>
</dbReference>
<dbReference type="Pfam" id="PF03000">
    <property type="entry name" value="NPH3"/>
    <property type="match status" value="1"/>
</dbReference>
<gene>
    <name evidence="3" type="ORF">L1049_001562</name>
</gene>
<dbReference type="Pfam" id="PF01348">
    <property type="entry name" value="Intron_maturas2"/>
    <property type="match status" value="1"/>
</dbReference>
<dbReference type="InterPro" id="IPR051083">
    <property type="entry name" value="GrpII_Intron_Splice-Mob/Def"/>
</dbReference>
<dbReference type="InterPro" id="IPR024937">
    <property type="entry name" value="Domain_X"/>
</dbReference>
<dbReference type="PANTHER" id="PTHR34047:SF1">
    <property type="entry name" value="NUCLEAR INTRON MATURASE 2, MITOCHONDRIAL"/>
    <property type="match status" value="1"/>
</dbReference>